<keyword evidence="4" id="KW-1185">Reference proteome</keyword>
<dbReference type="Gene3D" id="2.60.120.260">
    <property type="entry name" value="Galactose-binding domain-like"/>
    <property type="match status" value="1"/>
</dbReference>
<dbReference type="PANTHER" id="PTHR30383">
    <property type="entry name" value="THIOESTERASE 1/PROTEASE 1/LYSOPHOSPHOLIPASE L1"/>
    <property type="match status" value="1"/>
</dbReference>
<accession>A0A9N7L750</accession>
<dbReference type="Pfam" id="PF13472">
    <property type="entry name" value="Lipase_GDSL_2"/>
    <property type="match status" value="1"/>
</dbReference>
<dbReference type="InterPro" id="IPR036514">
    <property type="entry name" value="SGNH_hydro_sf"/>
</dbReference>
<dbReference type="Pfam" id="PF18099">
    <property type="entry name" value="CBM_35_2"/>
    <property type="match status" value="1"/>
</dbReference>
<dbReference type="AlphaFoldDB" id="A0A9N7L750"/>
<dbReference type="CDD" id="cd04080">
    <property type="entry name" value="CBM6_cellulase-like"/>
    <property type="match status" value="1"/>
</dbReference>
<feature type="domain" description="CBM6" evidence="2">
    <location>
        <begin position="400"/>
        <end position="540"/>
    </location>
</feature>
<keyword evidence="1" id="KW-0732">Signal</keyword>
<dbReference type="Gene3D" id="2.60.40.10">
    <property type="entry name" value="Immunoglobulins"/>
    <property type="match status" value="5"/>
</dbReference>
<feature type="chain" id="PRO_5040174033" description="CBM6 domain-containing protein" evidence="1">
    <location>
        <begin position="33"/>
        <end position="1237"/>
    </location>
</feature>
<dbReference type="SUPFAM" id="SSF52266">
    <property type="entry name" value="SGNH hydrolase"/>
    <property type="match status" value="1"/>
</dbReference>
<dbReference type="InterPro" id="IPR051532">
    <property type="entry name" value="Ester_Hydrolysis_Enzymes"/>
</dbReference>
<evidence type="ECO:0000313" key="3">
    <source>
        <dbReference type="EMBL" id="BDI32088.1"/>
    </source>
</evidence>
<dbReference type="InterPro" id="IPR013830">
    <property type="entry name" value="SGNH_hydro"/>
</dbReference>
<dbReference type="GO" id="GO:0030246">
    <property type="term" value="F:carbohydrate binding"/>
    <property type="evidence" value="ECO:0007669"/>
    <property type="project" value="InterPro"/>
</dbReference>
<dbReference type="Gene3D" id="3.40.50.1110">
    <property type="entry name" value="SGNH hydrolase"/>
    <property type="match status" value="1"/>
</dbReference>
<gene>
    <name evidence="3" type="ORF">CCAX7_41390</name>
</gene>
<dbReference type="GO" id="GO:0016020">
    <property type="term" value="C:membrane"/>
    <property type="evidence" value="ECO:0007669"/>
    <property type="project" value="InterPro"/>
</dbReference>
<dbReference type="InterPro" id="IPR041342">
    <property type="entry name" value="CBM35"/>
</dbReference>
<dbReference type="RefSeq" id="WP_301002129.1">
    <property type="nucleotide sequence ID" value="NZ_AP025739.1"/>
</dbReference>
<dbReference type="PANTHER" id="PTHR30383:SF2">
    <property type="entry name" value="CELLULOSE-BINDING PROTEIN"/>
    <property type="match status" value="1"/>
</dbReference>
<dbReference type="SUPFAM" id="SSF49785">
    <property type="entry name" value="Galactose-binding domain-like"/>
    <property type="match status" value="1"/>
</dbReference>
<dbReference type="EMBL" id="AP025739">
    <property type="protein sequence ID" value="BDI32088.1"/>
    <property type="molecule type" value="Genomic_DNA"/>
</dbReference>
<dbReference type="Proteomes" id="UP000287394">
    <property type="component" value="Chromosome"/>
</dbReference>
<dbReference type="PROSITE" id="PS51175">
    <property type="entry name" value="CBM6"/>
    <property type="match status" value="1"/>
</dbReference>
<feature type="signal peptide" evidence="1">
    <location>
        <begin position="1"/>
        <end position="32"/>
    </location>
</feature>
<dbReference type="GO" id="GO:0004622">
    <property type="term" value="F:phosphatidylcholine lysophospholipase activity"/>
    <property type="evidence" value="ECO:0007669"/>
    <property type="project" value="TreeGrafter"/>
</dbReference>
<protein>
    <recommendedName>
        <fullName evidence="2">CBM6 domain-containing protein</fullName>
    </recommendedName>
</protein>
<dbReference type="GO" id="GO:0005509">
    <property type="term" value="F:calcium ion binding"/>
    <property type="evidence" value="ECO:0007669"/>
    <property type="project" value="InterPro"/>
</dbReference>
<reference evidence="3 4" key="1">
    <citation type="journal article" date="2019" name="Int. J. Syst. Evol. Microbiol.">
        <title>Capsulimonas corticalis gen. nov., sp. nov., an aerobic capsulated bacterium, of a novel bacterial order, Capsulimonadales ord. nov., of the class Armatimonadia of the phylum Armatimonadetes.</title>
        <authorList>
            <person name="Li J."/>
            <person name="Kudo C."/>
            <person name="Tonouchi A."/>
        </authorList>
    </citation>
    <scope>NUCLEOTIDE SEQUENCE [LARGE SCALE GENOMIC DNA]</scope>
    <source>
        <strain evidence="3 4">AX-7</strain>
    </source>
</reference>
<evidence type="ECO:0000259" key="2">
    <source>
        <dbReference type="PROSITE" id="PS51175"/>
    </source>
</evidence>
<organism evidence="3 4">
    <name type="scientific">Capsulimonas corticalis</name>
    <dbReference type="NCBI Taxonomy" id="2219043"/>
    <lineage>
        <taxon>Bacteria</taxon>
        <taxon>Bacillati</taxon>
        <taxon>Armatimonadota</taxon>
        <taxon>Armatimonadia</taxon>
        <taxon>Capsulimonadales</taxon>
        <taxon>Capsulimonadaceae</taxon>
        <taxon>Capsulimonas</taxon>
    </lineage>
</organism>
<dbReference type="KEGG" id="ccot:CCAX7_41390"/>
<dbReference type="SUPFAM" id="SSF49313">
    <property type="entry name" value="Cadherin-like"/>
    <property type="match status" value="3"/>
</dbReference>
<sequence>MASPTHQKPFRKQWALPLLLGFILALIGSVQAANATKIMCIGDSITAGNNSPSYRWPLFQRFAWAGYAPNIQFVGPYTGGSNTSDSVPNPQDGAVVNGQTFHSHHAAIWGFTSAAIANGFAPGGAATGYAPDIAIIHLGTNDFYIDGNAQDSYQRNYLTNPQATTGNYATIVSELRQENPNVVILVSQLISRVGDLCVSPQINAAIPAWAAANTTSNSPIIVVDQYGGYDAYRMNQSDGTHPATDGEDFMAQNYFNAILPYLPAPTGSYQPVFTTPLYARGAVGKPFYYVVGTTTPATSISVTGLPAGLSYSSGIISGTPTAATAPAPPPGGNADKVKPDPVVLTASNSAGTYSETINLAIAAAYPNPASPASIPGTIYLDNYDSGGLWAGYQAYDNSLPYFPANFPNFTYSGNWSGPYRYDDVAIASCSDTVSNGYCVAATGAQQWTNYTVNVAATGVYQMQVRQATPGAASFIHALVDGYDVSLGSNIVDQYLLSSTGSWNTFTSTAAPYNVNLAAGAHTIQIWQDSSGVDLNWMSFTSLGTGSFPVLSVPSVLSATVGSPFSQTVSATNSPTSYSVIGPGWLKMSGNALVGTPPAAATYQATLIAANGSGVGTEPITINATTTGSGGGGPSQPAITSASTASGTVGTAFSYQITASNSPTSYSASGLPSGLSVNTSTGLISGTPTATGTSTVTLGATNAGGTGNLTLTITISASTGTAYNVNAIYTSGTAFSTGGLDTYNHAYLASELGSSATYNGSSVTFAAPNVLDAWSNITVALPAGSYTTLNMVGCSSGGIATNQTFTVNYTDSTTQAFTLQMSDWTNGSGYSDETNVTTMAHCINSDGTLTTQSHYLKGYTFALNGKSVASITLPGNRGVVVLAFAASGAVASPPVISSAATASGTVGAAFSYQIVASNSPTSYSASGLPAGLSVNTSTGAISGTPTASGTSTVTLGATNAGGTGNKTLTITIAAAPPAVPVISSGATASGTVGTAFSYQITASNSPTSYSASGLPAGLSVNTSTGLISGTPTAAGTSTVTLGATNAGGTGNKTLTITISAASSGATLTGSLATPSSSINLTTEGTADWAHWGSEGSGNWDHKNGANLLASWACTSTIFTYGGNAISYLWTDALNWNGTAQATGVYFSGQNSYFSFTAPAGTTTHTLKVYIGANGANGTLSAHLSDSSASDYTDTSVAQNSNGVYTLTYRAASAGQTLTVKWTNISALGSITMQSASLQ</sequence>
<dbReference type="InterPro" id="IPR013783">
    <property type="entry name" value="Ig-like_fold"/>
</dbReference>
<evidence type="ECO:0000313" key="4">
    <source>
        <dbReference type="Proteomes" id="UP000287394"/>
    </source>
</evidence>
<dbReference type="Pfam" id="PF05345">
    <property type="entry name" value="He_PIG"/>
    <property type="match status" value="3"/>
</dbReference>
<name>A0A9N7L750_9BACT</name>
<dbReference type="InterPro" id="IPR005084">
    <property type="entry name" value="CBM6"/>
</dbReference>
<dbReference type="InterPro" id="IPR015919">
    <property type="entry name" value="Cadherin-like_sf"/>
</dbReference>
<proteinExistence type="predicted"/>
<dbReference type="InterPro" id="IPR008979">
    <property type="entry name" value="Galactose-bd-like_sf"/>
</dbReference>
<evidence type="ECO:0000256" key="1">
    <source>
        <dbReference type="SAM" id="SignalP"/>
    </source>
</evidence>